<evidence type="ECO:0000259" key="8">
    <source>
        <dbReference type="PROSITE" id="PS50850"/>
    </source>
</evidence>
<feature type="domain" description="Major facilitator superfamily (MFS) profile" evidence="8">
    <location>
        <begin position="91"/>
        <end position="515"/>
    </location>
</feature>
<sequence>MAPFTSRRREDEYPLTEIPNQSYLLSTSSLDTPIEGSTTHSGYNSGDETATESQSNALPSGADIESQIQSQPAKTDEPPYHIFSKRQKWNFVYLVSLAGSFSPLSSNIYFPAINTISLELGVSESLIALTVTVYMVVQGIAPSLFGAVSDTSGRRLTFAIVLTIYTAANLALSFTANYPMLLALRGLQAAGSAATISISTGVIADMASPGERGSFIGTNAGISLLVLMLLLIFLPETQRKIAGNGSIPLGGFHKPWIYWVRPPKEWSDSKKPADSKMPPMSFKKVLVPLKYVAEKDIFVLLSWGALVYALWSMVTSSTTTVLLRSFPDLNQWQLGLCFLPNGFGCVLGSLITGRLLDKSFKQVEAQYKADHGLESVTIKGNSDFPIERARLPLMPYFSVAFIVAMGLYGPSYEFNDLRKNFAGNLVASLGLQFFIAFTATAVFNINSTMLVDCFPDGAGGATATNNLFRCLLGAAGVSVIQPLIDAVKVRNAFLILTGVITLFSPLVWIQWKYGRKWRLERERKAASSAQ</sequence>
<keyword evidence="10" id="KW-1185">Reference proteome</keyword>
<dbReference type="InterPro" id="IPR020846">
    <property type="entry name" value="MFS_dom"/>
</dbReference>
<keyword evidence="3 7" id="KW-1133">Transmembrane helix</keyword>
<evidence type="ECO:0000256" key="2">
    <source>
        <dbReference type="ARBA" id="ARBA00022692"/>
    </source>
</evidence>
<dbReference type="GO" id="GO:0005886">
    <property type="term" value="C:plasma membrane"/>
    <property type="evidence" value="ECO:0007669"/>
    <property type="project" value="TreeGrafter"/>
</dbReference>
<feature type="compositionally biased region" description="Polar residues" evidence="6">
    <location>
        <begin position="18"/>
        <end position="58"/>
    </location>
</feature>
<feature type="transmembrane region" description="Helical" evidence="7">
    <location>
        <begin position="125"/>
        <end position="144"/>
    </location>
</feature>
<evidence type="ECO:0000313" key="10">
    <source>
        <dbReference type="Proteomes" id="UP000722485"/>
    </source>
</evidence>
<dbReference type="GO" id="GO:0022857">
    <property type="term" value="F:transmembrane transporter activity"/>
    <property type="evidence" value="ECO:0007669"/>
    <property type="project" value="InterPro"/>
</dbReference>
<dbReference type="InterPro" id="IPR011701">
    <property type="entry name" value="MFS"/>
</dbReference>
<dbReference type="InterPro" id="IPR036259">
    <property type="entry name" value="MFS_trans_sf"/>
</dbReference>
<feature type="transmembrane region" description="Helical" evidence="7">
    <location>
        <begin position="331"/>
        <end position="351"/>
    </location>
</feature>
<feature type="transmembrane region" description="Helical" evidence="7">
    <location>
        <begin position="421"/>
        <end position="445"/>
    </location>
</feature>
<comment type="subcellular location">
    <subcellularLocation>
        <location evidence="1">Membrane</location>
        <topology evidence="1">Multi-pass membrane protein</topology>
    </subcellularLocation>
</comment>
<keyword evidence="2 7" id="KW-0812">Transmembrane</keyword>
<dbReference type="PROSITE" id="PS50850">
    <property type="entry name" value="MFS"/>
    <property type="match status" value="1"/>
</dbReference>
<evidence type="ECO:0000256" key="4">
    <source>
        <dbReference type="ARBA" id="ARBA00023136"/>
    </source>
</evidence>
<feature type="transmembrane region" description="Helical" evidence="7">
    <location>
        <begin position="91"/>
        <end position="113"/>
    </location>
</feature>
<dbReference type="EMBL" id="JAANBB010000001">
    <property type="protein sequence ID" value="KAF7558136.1"/>
    <property type="molecule type" value="Genomic_DNA"/>
</dbReference>
<evidence type="ECO:0000256" key="7">
    <source>
        <dbReference type="SAM" id="Phobius"/>
    </source>
</evidence>
<dbReference type="SUPFAM" id="SSF103473">
    <property type="entry name" value="MFS general substrate transporter"/>
    <property type="match status" value="1"/>
</dbReference>
<evidence type="ECO:0000256" key="6">
    <source>
        <dbReference type="SAM" id="MobiDB-lite"/>
    </source>
</evidence>
<evidence type="ECO:0000256" key="1">
    <source>
        <dbReference type="ARBA" id="ARBA00004141"/>
    </source>
</evidence>
<proteinExistence type="predicted"/>
<evidence type="ECO:0000256" key="3">
    <source>
        <dbReference type="ARBA" id="ARBA00022989"/>
    </source>
</evidence>
<feature type="transmembrane region" description="Helical" evidence="7">
    <location>
        <begin position="391"/>
        <end position="409"/>
    </location>
</feature>
<dbReference type="AlphaFoldDB" id="A0A9P5LLD3"/>
<gene>
    <name evidence="9" type="ORF">G7Z17_g143</name>
</gene>
<dbReference type="Proteomes" id="UP000722485">
    <property type="component" value="Unassembled WGS sequence"/>
</dbReference>
<dbReference type="PANTHER" id="PTHR23502">
    <property type="entry name" value="MAJOR FACILITATOR SUPERFAMILY"/>
    <property type="match status" value="1"/>
</dbReference>
<comment type="caution">
    <text evidence="9">The sequence shown here is derived from an EMBL/GenBank/DDBJ whole genome shotgun (WGS) entry which is preliminary data.</text>
</comment>
<dbReference type="Gene3D" id="1.20.1250.20">
    <property type="entry name" value="MFS general substrate transporter like domains"/>
    <property type="match status" value="1"/>
</dbReference>
<dbReference type="PANTHER" id="PTHR23502:SF26">
    <property type="entry name" value="MAJOR FACILITATOR SUPERFAMILY (MFS) PROFILE DOMAIN-CONTAINING PROTEIN"/>
    <property type="match status" value="1"/>
</dbReference>
<dbReference type="OrthoDB" id="440553at2759"/>
<evidence type="ECO:0000313" key="9">
    <source>
        <dbReference type="EMBL" id="KAF7558136.1"/>
    </source>
</evidence>
<feature type="transmembrane region" description="Helical" evidence="7">
    <location>
        <begin position="292"/>
        <end position="311"/>
    </location>
</feature>
<accession>A0A9P5LLD3</accession>
<dbReference type="Pfam" id="PF07690">
    <property type="entry name" value="MFS_1"/>
    <property type="match status" value="1"/>
</dbReference>
<organism evidence="9 10">
    <name type="scientific">Cylindrodendrum hubeiense</name>
    <dbReference type="NCBI Taxonomy" id="595255"/>
    <lineage>
        <taxon>Eukaryota</taxon>
        <taxon>Fungi</taxon>
        <taxon>Dikarya</taxon>
        <taxon>Ascomycota</taxon>
        <taxon>Pezizomycotina</taxon>
        <taxon>Sordariomycetes</taxon>
        <taxon>Hypocreomycetidae</taxon>
        <taxon>Hypocreales</taxon>
        <taxon>Nectriaceae</taxon>
        <taxon>Cylindrodendrum</taxon>
    </lineage>
</organism>
<feature type="transmembrane region" description="Helical" evidence="7">
    <location>
        <begin position="466"/>
        <end position="484"/>
    </location>
</feature>
<keyword evidence="5" id="KW-0325">Glycoprotein</keyword>
<feature type="transmembrane region" description="Helical" evidence="7">
    <location>
        <begin position="490"/>
        <end position="511"/>
    </location>
</feature>
<keyword evidence="4 7" id="KW-0472">Membrane</keyword>
<name>A0A9P5LLD3_9HYPO</name>
<feature type="transmembrane region" description="Helical" evidence="7">
    <location>
        <begin position="156"/>
        <end position="176"/>
    </location>
</feature>
<feature type="region of interest" description="Disordered" evidence="6">
    <location>
        <begin position="1"/>
        <end position="79"/>
    </location>
</feature>
<protein>
    <recommendedName>
        <fullName evidence="8">Major facilitator superfamily (MFS) profile domain-containing protein</fullName>
    </recommendedName>
</protein>
<reference evidence="9" key="1">
    <citation type="submission" date="2020-03" db="EMBL/GenBank/DDBJ databases">
        <title>Draft Genome Sequence of Cylindrodendrum hubeiense.</title>
        <authorList>
            <person name="Buettner E."/>
            <person name="Kellner H."/>
        </authorList>
    </citation>
    <scope>NUCLEOTIDE SEQUENCE</scope>
    <source>
        <strain evidence="9">IHI 201604</strain>
    </source>
</reference>
<feature type="transmembrane region" description="Helical" evidence="7">
    <location>
        <begin position="215"/>
        <end position="234"/>
    </location>
</feature>
<evidence type="ECO:0000256" key="5">
    <source>
        <dbReference type="ARBA" id="ARBA00023180"/>
    </source>
</evidence>